<sequence length="267" mass="28888">MIETLFETFAAGPMEQFEILPIVPLSLGGIDISLTNSAVWMLIGTGAIIFFFFMATRRAGLVPGRSQSMAEVLYEFVSDLVRDTIGTEGRKFFPYVFTLFLWILISNLFGLIPSLPGTPAEAHTFTPTSHLIVTLALAMLTIMIVIVYGFLKNGLKFFKLFAPSGVPLWLMPILVPVEVISFLSRPLSLAIRLFANMFAGHVILKLFAGFVVSLLGAGGAVMAFGIAPFLGAIAVTALEFLVAALQAYVFAVLTCIYLSDAAHAADH</sequence>
<dbReference type="Pfam" id="PF00119">
    <property type="entry name" value="ATP-synt_A"/>
    <property type="match status" value="1"/>
</dbReference>
<feature type="transmembrane region" description="Helical" evidence="11">
    <location>
        <begin position="132"/>
        <end position="151"/>
    </location>
</feature>
<dbReference type="CDD" id="cd00310">
    <property type="entry name" value="ATP-synt_Fo_a_6"/>
    <property type="match status" value="1"/>
</dbReference>
<keyword evidence="10 11" id="KW-0066">ATP synthesis</keyword>
<evidence type="ECO:0000256" key="8">
    <source>
        <dbReference type="ARBA" id="ARBA00023065"/>
    </source>
</evidence>
<keyword evidence="9 11" id="KW-0472">Membrane</keyword>
<gene>
    <name evidence="11" type="primary">atpB</name>
    <name evidence="13" type="ORF">PUV54_03700</name>
</gene>
<keyword evidence="5 11" id="KW-0812">Transmembrane</keyword>
<comment type="function">
    <text evidence="11 12">Key component of the proton channel; it plays a direct role in the translocation of protons across the membrane.</text>
</comment>
<keyword evidence="3 11" id="KW-0813">Transport</keyword>
<dbReference type="GO" id="GO:0045259">
    <property type="term" value="C:proton-transporting ATP synthase complex"/>
    <property type="evidence" value="ECO:0007669"/>
    <property type="project" value="UniProtKB-KW"/>
</dbReference>
<dbReference type="Proteomes" id="UP001214043">
    <property type="component" value="Chromosome"/>
</dbReference>
<dbReference type="KEGG" id="hfl:PUV54_03700"/>
<dbReference type="SUPFAM" id="SSF81336">
    <property type="entry name" value="F1F0 ATP synthase subunit A"/>
    <property type="match status" value="1"/>
</dbReference>
<feature type="transmembrane region" description="Helical" evidence="11">
    <location>
        <begin position="160"/>
        <end position="183"/>
    </location>
</feature>
<dbReference type="InterPro" id="IPR045083">
    <property type="entry name" value="ATP_synth_F0_asu_bact/mt"/>
</dbReference>
<dbReference type="RefSeq" id="WP_274494215.1">
    <property type="nucleotide sequence ID" value="NZ_CP118166.1"/>
</dbReference>
<dbReference type="PANTHER" id="PTHR11410">
    <property type="entry name" value="ATP SYNTHASE SUBUNIT A"/>
    <property type="match status" value="1"/>
</dbReference>
<dbReference type="PROSITE" id="PS00449">
    <property type="entry name" value="ATPASE_A"/>
    <property type="match status" value="1"/>
</dbReference>
<evidence type="ECO:0000256" key="11">
    <source>
        <dbReference type="HAMAP-Rule" id="MF_01393"/>
    </source>
</evidence>
<dbReference type="GO" id="GO:0046933">
    <property type="term" value="F:proton-transporting ATP synthase activity, rotational mechanism"/>
    <property type="evidence" value="ECO:0007669"/>
    <property type="project" value="UniProtKB-UniRule"/>
</dbReference>
<dbReference type="NCBIfam" id="NF004482">
    <property type="entry name" value="PRK05815.2-4"/>
    <property type="match status" value="1"/>
</dbReference>
<evidence type="ECO:0000256" key="2">
    <source>
        <dbReference type="ARBA" id="ARBA00006810"/>
    </source>
</evidence>
<evidence type="ECO:0000256" key="12">
    <source>
        <dbReference type="RuleBase" id="RU000483"/>
    </source>
</evidence>
<keyword evidence="4 11" id="KW-0138">CF(0)</keyword>
<dbReference type="EMBL" id="CP118166">
    <property type="protein sequence ID" value="WDI32295.1"/>
    <property type="molecule type" value="Genomic_DNA"/>
</dbReference>
<accession>A0AAE9ZKH6</accession>
<evidence type="ECO:0000313" key="14">
    <source>
        <dbReference type="Proteomes" id="UP001214043"/>
    </source>
</evidence>
<feature type="transmembrane region" description="Helical" evidence="11">
    <location>
        <begin position="37"/>
        <end position="55"/>
    </location>
</feature>
<evidence type="ECO:0000256" key="3">
    <source>
        <dbReference type="ARBA" id="ARBA00022448"/>
    </source>
</evidence>
<keyword evidence="6 11" id="KW-0375">Hydrogen ion transport</keyword>
<dbReference type="NCBIfam" id="TIGR01131">
    <property type="entry name" value="ATP_synt_6_or_A"/>
    <property type="match status" value="1"/>
</dbReference>
<comment type="subcellular location">
    <subcellularLocation>
        <location evidence="11 12">Cell membrane</location>
        <topology evidence="11 12">Multi-pass membrane protein</topology>
    </subcellularLocation>
    <subcellularLocation>
        <location evidence="1">Membrane</location>
        <topology evidence="1">Multi-pass membrane protein</topology>
    </subcellularLocation>
</comment>
<dbReference type="InterPro" id="IPR023011">
    <property type="entry name" value="ATP_synth_F0_asu_AS"/>
</dbReference>
<evidence type="ECO:0000256" key="1">
    <source>
        <dbReference type="ARBA" id="ARBA00004141"/>
    </source>
</evidence>
<feature type="transmembrane region" description="Helical" evidence="11">
    <location>
        <begin position="240"/>
        <end position="259"/>
    </location>
</feature>
<evidence type="ECO:0000313" key="13">
    <source>
        <dbReference type="EMBL" id="WDI32295.1"/>
    </source>
</evidence>
<organism evidence="13 14">
    <name type="scientific">Hyphococcus flavus</name>
    <dbReference type="NCBI Taxonomy" id="1866326"/>
    <lineage>
        <taxon>Bacteria</taxon>
        <taxon>Pseudomonadati</taxon>
        <taxon>Pseudomonadota</taxon>
        <taxon>Alphaproteobacteria</taxon>
        <taxon>Parvularculales</taxon>
        <taxon>Parvularculaceae</taxon>
        <taxon>Hyphococcus</taxon>
    </lineage>
</organism>
<proteinExistence type="inferred from homology"/>
<dbReference type="PRINTS" id="PR00123">
    <property type="entry name" value="ATPASEA"/>
</dbReference>
<comment type="similarity">
    <text evidence="2 11 12">Belongs to the ATPase A chain family.</text>
</comment>
<dbReference type="Gene3D" id="1.20.120.220">
    <property type="entry name" value="ATP synthase, F0 complex, subunit A"/>
    <property type="match status" value="1"/>
</dbReference>
<keyword evidence="14" id="KW-1185">Reference proteome</keyword>
<dbReference type="HAMAP" id="MF_01393">
    <property type="entry name" value="ATP_synth_a_bact"/>
    <property type="match status" value="1"/>
</dbReference>
<evidence type="ECO:0000256" key="4">
    <source>
        <dbReference type="ARBA" id="ARBA00022547"/>
    </source>
</evidence>
<reference evidence="13" key="1">
    <citation type="submission" date="2023-02" db="EMBL/GenBank/DDBJ databases">
        <title>Genome sequence of Hyphococcus flavus.</title>
        <authorList>
            <person name="Rong J.-C."/>
            <person name="Zhao Q."/>
            <person name="Yi M."/>
            <person name="Wu J.-Y."/>
        </authorList>
    </citation>
    <scope>NUCLEOTIDE SEQUENCE</scope>
    <source>
        <strain evidence="13">MCCC 1K03223</strain>
    </source>
</reference>
<evidence type="ECO:0000256" key="5">
    <source>
        <dbReference type="ARBA" id="ARBA00022692"/>
    </source>
</evidence>
<keyword evidence="11" id="KW-1003">Cell membrane</keyword>
<dbReference type="InterPro" id="IPR035908">
    <property type="entry name" value="F0_ATP_A_sf"/>
</dbReference>
<feature type="transmembrane region" description="Helical" evidence="11">
    <location>
        <begin position="214"/>
        <end position="234"/>
    </location>
</feature>
<evidence type="ECO:0000256" key="10">
    <source>
        <dbReference type="ARBA" id="ARBA00023310"/>
    </source>
</evidence>
<feature type="transmembrane region" description="Helical" evidence="11">
    <location>
        <begin position="189"/>
        <end position="207"/>
    </location>
</feature>
<keyword evidence="7 11" id="KW-1133">Transmembrane helix</keyword>
<feature type="transmembrane region" description="Helical" evidence="11">
    <location>
        <begin position="92"/>
        <end position="112"/>
    </location>
</feature>
<evidence type="ECO:0000256" key="6">
    <source>
        <dbReference type="ARBA" id="ARBA00022781"/>
    </source>
</evidence>
<evidence type="ECO:0000256" key="7">
    <source>
        <dbReference type="ARBA" id="ARBA00022989"/>
    </source>
</evidence>
<dbReference type="GO" id="GO:0005886">
    <property type="term" value="C:plasma membrane"/>
    <property type="evidence" value="ECO:0007669"/>
    <property type="project" value="UniProtKB-SubCell"/>
</dbReference>
<name>A0AAE9ZKH6_9PROT</name>
<evidence type="ECO:0000256" key="9">
    <source>
        <dbReference type="ARBA" id="ARBA00023136"/>
    </source>
</evidence>
<dbReference type="AlphaFoldDB" id="A0AAE9ZKH6"/>
<dbReference type="PANTHER" id="PTHR11410:SF0">
    <property type="entry name" value="ATP SYNTHASE SUBUNIT A"/>
    <property type="match status" value="1"/>
</dbReference>
<protein>
    <recommendedName>
        <fullName evidence="11 12">ATP synthase subunit a</fullName>
    </recommendedName>
    <alternativeName>
        <fullName evidence="11">ATP synthase F0 sector subunit a</fullName>
    </alternativeName>
    <alternativeName>
        <fullName evidence="11">F-ATPase subunit 6</fullName>
    </alternativeName>
</protein>
<dbReference type="InterPro" id="IPR000568">
    <property type="entry name" value="ATP_synth_F0_asu"/>
</dbReference>
<keyword evidence="8 11" id="KW-0406">Ion transport</keyword>